<evidence type="ECO:0000313" key="1">
    <source>
        <dbReference type="EMBL" id="QQK08816.1"/>
    </source>
</evidence>
<organism evidence="1 2">
    <name type="scientific">Miniphocaeibacter halophilus</name>
    <dbReference type="NCBI Taxonomy" id="2931922"/>
    <lineage>
        <taxon>Bacteria</taxon>
        <taxon>Bacillati</taxon>
        <taxon>Bacillota</taxon>
        <taxon>Tissierellia</taxon>
        <taxon>Tissierellales</taxon>
        <taxon>Peptoniphilaceae</taxon>
        <taxon>Miniphocaeibacter</taxon>
    </lineage>
</organism>
<dbReference type="Proteomes" id="UP000595814">
    <property type="component" value="Chromosome"/>
</dbReference>
<accession>A0AC61N2I1</accession>
<name>A0AC61N2I1_9FIRM</name>
<dbReference type="EMBL" id="CP066744">
    <property type="protein sequence ID" value="QQK08816.1"/>
    <property type="molecule type" value="Genomic_DNA"/>
</dbReference>
<keyword evidence="2" id="KW-1185">Reference proteome</keyword>
<reference evidence="1 2" key="1">
    <citation type="journal article" date="2022" name="Int. J. Syst. Evol. Microbiol.">
        <title>Miniphocaeibacter halophilus sp. nov., an ammonium-tolerant acetate-producing bacterium isolated from a biogas system.</title>
        <authorList>
            <person name="Schnurer A."/>
            <person name="Singh A."/>
            <person name="Bi S."/>
            <person name="Qiao W."/>
            <person name="Westerholm M."/>
        </authorList>
    </citation>
    <scope>NUCLEOTIDE SEQUENCE [LARGE SCALE GENOMIC DNA]</scope>
    <source>
        <strain evidence="1 2">AMB_01</strain>
    </source>
</reference>
<gene>
    <name evidence="1" type="ORF">JFY71_04590</name>
</gene>
<proteinExistence type="predicted"/>
<keyword evidence="1" id="KW-0378">Hydrolase</keyword>
<evidence type="ECO:0000313" key="2">
    <source>
        <dbReference type="Proteomes" id="UP000595814"/>
    </source>
</evidence>
<protein>
    <submittedName>
        <fullName evidence="1">Linear amide C-N hydrolase</fullName>
    </submittedName>
</protein>
<sequence>MYHSRWKGNHYEAGFKYGQKLYKNKVDLKLGKRVTYEKIDYGKRVLQYYERFYPEIVEEIDGFSKGLEEEFIKVFSFLTTMYIFTYENFCSIIGIKNEDEIILARNSDFNIALEKLTDSAFYNLNEGYSFVGNTTAMIQIEDGINEHGLACGLTFVYPTVKDYGFNAGFIIRYLLEKCKTVEEAVDFLEEVPIGSSQNIIIADKYGKLALIESNPKKKYIVYNKGEDMALYRTNHFASEAMEKYKHKAVDDIYSHRRYETLNNQDYSRYRVDDLVDLLKGNRGFLCQYNRKLGMDTIWSSIYDVKRKEIYRCEGNPSRKKFKKDRRIEFK</sequence>